<dbReference type="EMBL" id="JBCITK010000001">
    <property type="protein sequence ID" value="MEN0644157.1"/>
    <property type="molecule type" value="Genomic_DNA"/>
</dbReference>
<accession>A0ABU9VJV0</accession>
<dbReference type="RefSeq" id="WP_343130923.1">
    <property type="nucleotide sequence ID" value="NZ_JBCITK010000001.1"/>
</dbReference>
<reference evidence="2 3" key="1">
    <citation type="submission" date="2024-03" db="EMBL/GenBank/DDBJ databases">
        <title>Bacilli Hybrid Assemblies.</title>
        <authorList>
            <person name="Kovac J."/>
        </authorList>
    </citation>
    <scope>NUCLEOTIDE SEQUENCE [LARGE SCALE GENOMIC DNA]</scope>
    <source>
        <strain evidence="2 3">FSL R7-0666</strain>
    </source>
</reference>
<keyword evidence="2" id="KW-0328">Glycosyltransferase</keyword>
<dbReference type="SUPFAM" id="SSF53756">
    <property type="entry name" value="UDP-Glycosyltransferase/glycogen phosphorylase"/>
    <property type="match status" value="1"/>
</dbReference>
<dbReference type="PANTHER" id="PTHR46401:SF2">
    <property type="entry name" value="GLYCOSYLTRANSFERASE WBBK-RELATED"/>
    <property type="match status" value="1"/>
</dbReference>
<keyword evidence="3" id="KW-1185">Reference proteome</keyword>
<organism evidence="2 3">
    <name type="scientific">Alkalicoccobacillus gibsonii</name>
    <dbReference type="NCBI Taxonomy" id="79881"/>
    <lineage>
        <taxon>Bacteria</taxon>
        <taxon>Bacillati</taxon>
        <taxon>Bacillota</taxon>
        <taxon>Bacilli</taxon>
        <taxon>Bacillales</taxon>
        <taxon>Bacillaceae</taxon>
        <taxon>Alkalicoccobacillus</taxon>
    </lineage>
</organism>
<proteinExistence type="predicted"/>
<evidence type="ECO:0000256" key="1">
    <source>
        <dbReference type="ARBA" id="ARBA00022679"/>
    </source>
</evidence>
<comment type="caution">
    <text evidence="2">The sequence shown here is derived from an EMBL/GenBank/DDBJ whole genome shotgun (WGS) entry which is preliminary data.</text>
</comment>
<dbReference type="Proteomes" id="UP001418796">
    <property type="component" value="Unassembled WGS sequence"/>
</dbReference>
<protein>
    <submittedName>
        <fullName evidence="2">Glycosyltransferase</fullName>
        <ecNumber evidence="2">2.4.-.-</ecNumber>
    </submittedName>
</protein>
<dbReference type="PANTHER" id="PTHR46401">
    <property type="entry name" value="GLYCOSYLTRANSFERASE WBBK-RELATED"/>
    <property type="match status" value="1"/>
</dbReference>
<dbReference type="EC" id="2.4.-.-" evidence="2"/>
<evidence type="ECO:0000313" key="3">
    <source>
        <dbReference type="Proteomes" id="UP001418796"/>
    </source>
</evidence>
<dbReference type="Gene3D" id="3.40.50.2000">
    <property type="entry name" value="Glycogen Phosphorylase B"/>
    <property type="match status" value="2"/>
</dbReference>
<sequence length="374" mass="42977">MMDSSVLIIHHNGGGGVSQFISQWKNEHKDVTIYDAFVEHQTVTFRLEGSLDWHVSFSDLKRQITQLKIGHIHIHHLWQMELPTLSAVLTDLQIPYTCWIHDFYALCPFVFFVNQKGTYCGRPKQERVCDACATRGARRVHMEQMLASRVPSIKKWRAIFTNLLKEADQVIAPSDSAKIIIHEYVPDLKIDVFPHPLSFSITQNPLKEPQAPVRIALLGNLAYHKGDQEVRTLLNQTHRLQQPCEFYHYGALSRTLDKLSFPHFYKRGSYSSPEKLPHLLKEDRIDFVIIPSVCPETFSYTTHEAIAMGYPVLCFDLGAQAEVVNRLGAGWTVSINTPHSLFSKVTELVNDPWKIYRKRKETLPLMKESLDRSD</sequence>
<dbReference type="GO" id="GO:0016757">
    <property type="term" value="F:glycosyltransferase activity"/>
    <property type="evidence" value="ECO:0007669"/>
    <property type="project" value="UniProtKB-KW"/>
</dbReference>
<evidence type="ECO:0000313" key="2">
    <source>
        <dbReference type="EMBL" id="MEN0644157.1"/>
    </source>
</evidence>
<dbReference type="Pfam" id="PF13692">
    <property type="entry name" value="Glyco_trans_1_4"/>
    <property type="match status" value="1"/>
</dbReference>
<name>A0ABU9VJV0_9BACI</name>
<gene>
    <name evidence="2" type="ORF">MKY91_13480</name>
</gene>
<keyword evidence="1 2" id="KW-0808">Transferase</keyword>